<evidence type="ECO:0000313" key="2">
    <source>
        <dbReference type="Proteomes" id="UP000572907"/>
    </source>
</evidence>
<reference evidence="1 2" key="1">
    <citation type="submission" date="2020-08" db="EMBL/GenBank/DDBJ databases">
        <title>Genomic Encyclopedia of Type Strains, Phase III (KMG-III): the genomes of soil and plant-associated and newly described type strains.</title>
        <authorList>
            <person name="Whitman W."/>
        </authorList>
    </citation>
    <scope>NUCLEOTIDE SEQUENCE [LARGE SCALE GENOMIC DNA]</scope>
    <source>
        <strain evidence="1 2">CECT 3237</strain>
    </source>
</reference>
<dbReference type="AlphaFoldDB" id="A0A7W4ZQ01"/>
<dbReference type="RefSeq" id="WP_184591953.1">
    <property type="nucleotide sequence ID" value="NZ_BMUP01000012.1"/>
</dbReference>
<comment type="caution">
    <text evidence="1">The sequence shown here is derived from an EMBL/GenBank/DDBJ whole genome shotgun (WGS) entry which is preliminary data.</text>
</comment>
<evidence type="ECO:0000313" key="1">
    <source>
        <dbReference type="EMBL" id="MBB3076544.1"/>
    </source>
</evidence>
<protein>
    <submittedName>
        <fullName evidence="1">Uncharacterized protein</fullName>
    </submittedName>
</protein>
<organism evidence="1 2">
    <name type="scientific">Streptomyces violarus</name>
    <dbReference type="NCBI Taxonomy" id="67380"/>
    <lineage>
        <taxon>Bacteria</taxon>
        <taxon>Bacillati</taxon>
        <taxon>Actinomycetota</taxon>
        <taxon>Actinomycetes</taxon>
        <taxon>Kitasatosporales</taxon>
        <taxon>Streptomycetaceae</taxon>
        <taxon>Streptomyces</taxon>
    </lineage>
</organism>
<name>A0A7W4ZQ01_9ACTN</name>
<accession>A0A7W4ZQ01</accession>
<sequence length="156" mass="16438">MGPTPGDDAELKKRAERLRECAREARALARKLGPYLDNAHSSLYLDEKAPNAKKIDDALRFTNRSVLAVAAKGFPPKGGTQSLLDNGGVWNSPTGLSVTVRVGSDVQTGGISASCAGVKVAGYEDVRVGDTVELAGVVLRVSALSDDIVRMKRTSA</sequence>
<dbReference type="EMBL" id="JACHXE010000002">
    <property type="protein sequence ID" value="MBB3076544.1"/>
    <property type="molecule type" value="Genomic_DNA"/>
</dbReference>
<proteinExistence type="predicted"/>
<keyword evidence="2" id="KW-1185">Reference proteome</keyword>
<gene>
    <name evidence="1" type="ORF">FHS41_003021</name>
</gene>
<dbReference type="Proteomes" id="UP000572907">
    <property type="component" value="Unassembled WGS sequence"/>
</dbReference>